<dbReference type="HAMAP" id="MF_01365_B">
    <property type="entry name" value="Ribosomal_uL6_B"/>
    <property type="match status" value="1"/>
</dbReference>
<dbReference type="GO" id="GO:0002181">
    <property type="term" value="P:cytoplasmic translation"/>
    <property type="evidence" value="ECO:0007669"/>
    <property type="project" value="TreeGrafter"/>
</dbReference>
<dbReference type="InterPro" id="IPR036789">
    <property type="entry name" value="Ribosomal_uL6-like_a/b-dom_sf"/>
</dbReference>
<dbReference type="Gene3D" id="3.90.930.12">
    <property type="entry name" value="Ribosomal protein L6, alpha-beta domain"/>
    <property type="match status" value="2"/>
</dbReference>
<evidence type="ECO:0000256" key="6">
    <source>
        <dbReference type="HAMAP-Rule" id="MF_01365"/>
    </source>
</evidence>
<evidence type="ECO:0000256" key="3">
    <source>
        <dbReference type="ARBA" id="ARBA00022980"/>
    </source>
</evidence>
<comment type="similarity">
    <text evidence="6 7">Belongs to the universal ribosomal protein uL6 family.</text>
</comment>
<evidence type="ECO:0000256" key="4">
    <source>
        <dbReference type="ARBA" id="ARBA00023274"/>
    </source>
</evidence>
<keyword evidence="2 6" id="KW-0694">RNA-binding</keyword>
<dbReference type="PANTHER" id="PTHR11655">
    <property type="entry name" value="60S/50S RIBOSOMAL PROTEIN L6/L9"/>
    <property type="match status" value="1"/>
</dbReference>
<evidence type="ECO:0000256" key="7">
    <source>
        <dbReference type="RuleBase" id="RU003869"/>
    </source>
</evidence>
<dbReference type="Proteomes" id="UP000244905">
    <property type="component" value="Unassembled WGS sequence"/>
</dbReference>
<dbReference type="AlphaFoldDB" id="A0A2V1IR63"/>
<evidence type="ECO:0000256" key="1">
    <source>
        <dbReference type="ARBA" id="ARBA00022730"/>
    </source>
</evidence>
<evidence type="ECO:0000256" key="2">
    <source>
        <dbReference type="ARBA" id="ARBA00022884"/>
    </source>
</evidence>
<dbReference type="FunFam" id="3.90.930.12:FF:000002">
    <property type="entry name" value="50S ribosomal protein L6"/>
    <property type="match status" value="1"/>
</dbReference>
<feature type="domain" description="Large ribosomal subunit protein uL6 alpha-beta" evidence="9">
    <location>
        <begin position="11"/>
        <end position="83"/>
    </location>
</feature>
<comment type="function">
    <text evidence="5">Component of the mitochondrial ribosome (mitoribosome), a dedicated translation machinery responsible for the synthesis of mitochondrial genome-encoded proteins, including at least some of the essential transmembrane subunits of the mitochondrial respiratory chain. The mitoribosomes are attached to the mitochondrial inner membrane and translation products are cotranslationally integrated into the membrane.</text>
</comment>
<dbReference type="PROSITE" id="PS00525">
    <property type="entry name" value="RIBOSOMAL_L6_1"/>
    <property type="match status" value="1"/>
</dbReference>
<gene>
    <name evidence="6" type="primary">rplF</name>
    <name evidence="10" type="ORF">C5O23_01685</name>
</gene>
<comment type="function">
    <text evidence="6 8">This protein binds to the 23S rRNA, and is important in its secondary structure. It is located near the subunit interface in the base of the L7/L12 stalk, and near the tRNA binding site of the peptidyltransferase center.</text>
</comment>
<evidence type="ECO:0000313" key="10">
    <source>
        <dbReference type="EMBL" id="PWB03880.1"/>
    </source>
</evidence>
<keyword evidence="4 6" id="KW-0687">Ribonucleoprotein</keyword>
<proteinExistence type="inferred from homology"/>
<evidence type="ECO:0000313" key="11">
    <source>
        <dbReference type="Proteomes" id="UP000244905"/>
    </source>
</evidence>
<dbReference type="GO" id="GO:0022625">
    <property type="term" value="C:cytosolic large ribosomal subunit"/>
    <property type="evidence" value="ECO:0007669"/>
    <property type="project" value="UniProtKB-UniRule"/>
</dbReference>
<protein>
    <recommendedName>
        <fullName evidence="6">Large ribosomal subunit protein uL6</fullName>
    </recommendedName>
</protein>
<keyword evidence="11" id="KW-1185">Reference proteome</keyword>
<reference evidence="11" key="1">
    <citation type="submission" date="2018-02" db="EMBL/GenBank/DDBJ databases">
        <authorList>
            <person name="Clavel T."/>
            <person name="Strowig T."/>
        </authorList>
    </citation>
    <scope>NUCLEOTIDE SEQUENCE [LARGE SCALE GENOMIC DNA]</scope>
    <source>
        <strain evidence="11">DSM 103720</strain>
    </source>
</reference>
<dbReference type="InterPro" id="IPR019906">
    <property type="entry name" value="Ribosomal_uL6_bac-type"/>
</dbReference>
<dbReference type="PIRSF" id="PIRSF002162">
    <property type="entry name" value="Ribosomal_L6"/>
    <property type="match status" value="1"/>
</dbReference>
<accession>A0A2V1IR63</accession>
<dbReference type="SUPFAM" id="SSF56053">
    <property type="entry name" value="Ribosomal protein L6"/>
    <property type="match status" value="2"/>
</dbReference>
<dbReference type="NCBIfam" id="TIGR03654">
    <property type="entry name" value="L6_bact"/>
    <property type="match status" value="1"/>
</dbReference>
<dbReference type="InterPro" id="IPR002358">
    <property type="entry name" value="Ribosomal_uL6_CS"/>
</dbReference>
<evidence type="ECO:0000256" key="5">
    <source>
        <dbReference type="ARBA" id="ARBA00037226"/>
    </source>
</evidence>
<sequence>MSRIGKAPIEIPAGVQVTVGQDNTVTVKGPKGTLSQKVNSDLQVAVEDGHVVVTRPSDDREHRAQHGLYRALIHNMVVGVSTGYRKEMELVGVGYRAAATGQVLELSLGYSHAIYIKLPPEVKVEAKSERNKNPLIILESDDKQLLGQVCAKIRSLRKPEPYKGKGIKFVGEIIRRKSGKSASAK</sequence>
<dbReference type="FunFam" id="3.90.930.12:FF:000006">
    <property type="entry name" value="50S ribosomal protein L6"/>
    <property type="match status" value="1"/>
</dbReference>
<keyword evidence="3 6" id="KW-0689">Ribosomal protein</keyword>
<dbReference type="EMBL" id="PUEC01000003">
    <property type="protein sequence ID" value="PWB03880.1"/>
    <property type="molecule type" value="Genomic_DNA"/>
</dbReference>
<comment type="subunit">
    <text evidence="6">Part of the 50S ribosomal subunit.</text>
</comment>
<comment type="caution">
    <text evidence="10">The sequence shown here is derived from an EMBL/GenBank/DDBJ whole genome shotgun (WGS) entry which is preliminary data.</text>
</comment>
<feature type="domain" description="Large ribosomal subunit protein uL6 alpha-beta" evidence="9">
    <location>
        <begin position="91"/>
        <end position="168"/>
    </location>
</feature>
<dbReference type="GeneID" id="82525060"/>
<dbReference type="PANTHER" id="PTHR11655:SF14">
    <property type="entry name" value="LARGE RIBOSOMAL SUBUNIT PROTEIN UL6M"/>
    <property type="match status" value="1"/>
</dbReference>
<dbReference type="InterPro" id="IPR020040">
    <property type="entry name" value="Ribosomal_uL6_a/b-dom"/>
</dbReference>
<dbReference type="RefSeq" id="WP_107031225.1">
    <property type="nucleotide sequence ID" value="NZ_CAPFED010000024.1"/>
</dbReference>
<dbReference type="InterPro" id="IPR000702">
    <property type="entry name" value="Ribosomal_uL6-like"/>
</dbReference>
<evidence type="ECO:0000256" key="8">
    <source>
        <dbReference type="RuleBase" id="RU003870"/>
    </source>
</evidence>
<dbReference type="Pfam" id="PF00347">
    <property type="entry name" value="Ribosomal_L6"/>
    <property type="match status" value="2"/>
</dbReference>
<keyword evidence="1 6" id="KW-0699">rRNA-binding</keyword>
<name>A0A2V1IR63_9BACT</name>
<organism evidence="10 11">
    <name type="scientific">Duncaniella muris</name>
    <dbReference type="NCBI Taxonomy" id="2094150"/>
    <lineage>
        <taxon>Bacteria</taxon>
        <taxon>Pseudomonadati</taxon>
        <taxon>Bacteroidota</taxon>
        <taxon>Bacteroidia</taxon>
        <taxon>Bacteroidales</taxon>
        <taxon>Muribaculaceae</taxon>
        <taxon>Duncaniella</taxon>
    </lineage>
</organism>
<dbReference type="GO" id="GO:0003735">
    <property type="term" value="F:structural constituent of ribosome"/>
    <property type="evidence" value="ECO:0007669"/>
    <property type="project" value="UniProtKB-UniRule"/>
</dbReference>
<dbReference type="PRINTS" id="PR00059">
    <property type="entry name" value="RIBOSOMALL6"/>
</dbReference>
<evidence type="ECO:0000259" key="9">
    <source>
        <dbReference type="Pfam" id="PF00347"/>
    </source>
</evidence>
<dbReference type="GO" id="GO:0019843">
    <property type="term" value="F:rRNA binding"/>
    <property type="evidence" value="ECO:0007669"/>
    <property type="project" value="UniProtKB-UniRule"/>
</dbReference>